<reference evidence="2" key="1">
    <citation type="journal article" date="2019" name="Int. J. Syst. Evol. Microbiol.">
        <title>The Global Catalogue of Microorganisms (GCM) 10K type strain sequencing project: providing services to taxonomists for standard genome sequencing and annotation.</title>
        <authorList>
            <consortium name="The Broad Institute Genomics Platform"/>
            <consortium name="The Broad Institute Genome Sequencing Center for Infectious Disease"/>
            <person name="Wu L."/>
            <person name="Ma J."/>
        </authorList>
    </citation>
    <scope>NUCLEOTIDE SEQUENCE [LARGE SCALE GENOMIC DNA]</scope>
    <source>
        <strain evidence="2">KCTC 42911</strain>
    </source>
</reference>
<dbReference type="Proteomes" id="UP001595629">
    <property type="component" value="Unassembled WGS sequence"/>
</dbReference>
<keyword evidence="2" id="KW-1185">Reference proteome</keyword>
<evidence type="ECO:0000313" key="1">
    <source>
        <dbReference type="EMBL" id="MFC3612441.1"/>
    </source>
</evidence>
<protein>
    <submittedName>
        <fullName evidence="1">DUF2793 domain-containing protein</fullName>
    </submittedName>
</protein>
<gene>
    <name evidence="1" type="ORF">ACFORG_01600</name>
</gene>
<dbReference type="InterPro" id="IPR021251">
    <property type="entry name" value="DUF2793"/>
</dbReference>
<dbReference type="Pfam" id="PF10983">
    <property type="entry name" value="DUF2793"/>
    <property type="match status" value="1"/>
</dbReference>
<organism evidence="1 2">
    <name type="scientific">Lutimaribacter marinistellae</name>
    <dbReference type="NCBI Taxonomy" id="1820329"/>
    <lineage>
        <taxon>Bacteria</taxon>
        <taxon>Pseudomonadati</taxon>
        <taxon>Pseudomonadota</taxon>
        <taxon>Alphaproteobacteria</taxon>
        <taxon>Rhodobacterales</taxon>
        <taxon>Roseobacteraceae</taxon>
        <taxon>Lutimaribacter</taxon>
    </lineage>
</organism>
<dbReference type="EMBL" id="JBHRXI010000001">
    <property type="protein sequence ID" value="MFC3612441.1"/>
    <property type="molecule type" value="Genomic_DNA"/>
</dbReference>
<comment type="caution">
    <text evidence="1">The sequence shown here is derived from an EMBL/GenBank/DDBJ whole genome shotgun (WGS) entry which is preliminary data.</text>
</comment>
<name>A0ABV7TB00_9RHOB</name>
<accession>A0ABV7TB00</accession>
<sequence>MNHRSPILDLPYLQPAQAQKHVTHNSALEILDAVVQLSVESRTTGTPPAAADPGMRYIVGEPASGDWAGQEGQLAVMSSSGWYFLTPSKGWLAYVCDEAVLCQRNDYGWSTPSFDLQNLPSLGVGTRSDVINKLAIASDGSLFTHAGAGHRMVVNKASPSETASLLLQSAWSGRAEIGLTGDDALSVKVSTDGDTYRTALSADPASGRVSFPSGADVSETISSPQGTTVKYACGTMVATVTIEMGRGDEFGSGTLADMYRTPFRYISWDVPFIAPPTISLTSVCPESTGNHKVITLTCASVTTNGVSELQAFRTTAGTVDITAHVTAHGRWA</sequence>
<dbReference type="RefSeq" id="WP_386733624.1">
    <property type="nucleotide sequence ID" value="NZ_JBHRXI010000001.1"/>
</dbReference>
<proteinExistence type="predicted"/>
<evidence type="ECO:0000313" key="2">
    <source>
        <dbReference type="Proteomes" id="UP001595629"/>
    </source>
</evidence>